<sequence length="707" mass="78399">MILLLGNMLPSSTPSGERRCPPQLSPLIHLSYLSLSARLDIQSMTDSNEIRTERESDNCAMRVDSTPGGWNSGDSSDPGDDVGENAASIQGPIRETKDGGSGGQPNYRKTTSAPSPQIDSRTLFYERYHKEAEEYDKEFMQKHGEDLNTTLIFAGLFSAVTSAFITQVQPQLQSDPNEETAALLRVLIHKIDNTTFGGEAPALPQWAGPPQTIIRVQCLLYASLFASLLAAFLAMLGRQWLSRYGSIDLRGSAIERNQDRQRKLNGVNAWYFNQVIESLPLMLQVALLLLGCALSKYLWEIDTTVAVVVAGVTSFGVLFYLYIVAVGVFSIDCPYQTPATNLIRLACSLFVRHSILYDSFSFWWSGLNGPIHERITWTIISFPIVLFLAPATDFANILQLPFWILVKLARRVRTWCLGGSHVPDQVLDNPVTELDFHCVSWILRTSSDINVKELAMSFLGTILQSPSLNSSNNSIILADCFNTFTGCFFGGSIDQTPISNGLEQLAGKSATCLLLTYSSVATTEPTSSVIGDIREKHSRLFPRHPNLQENTYPIAVSAAHGLFGCAWFRTWIDWSNYNPQIDELVPFSRALAQVVQFERRRGRYGTPGCYWMICFAFRFLSQERLPPTSVVVDCLTIIAITLGCGVPDANAVLDESALLDQLFDLVIKKFERITPPNPIKQGMFKDCATIAFLPYAFRQQTNGAGGL</sequence>
<feature type="compositionally biased region" description="Polar residues" evidence="1">
    <location>
        <begin position="107"/>
        <end position="120"/>
    </location>
</feature>
<gene>
    <name evidence="4" type="ORF">BJ322DRAFT_152244</name>
</gene>
<feature type="transmembrane region" description="Helical" evidence="2">
    <location>
        <begin position="305"/>
        <end position="330"/>
    </location>
</feature>
<dbReference type="AlphaFoldDB" id="A0A9P6L5S5"/>
<protein>
    <recommendedName>
        <fullName evidence="3">DUF6535 domain-containing protein</fullName>
    </recommendedName>
</protein>
<evidence type="ECO:0000313" key="5">
    <source>
        <dbReference type="Proteomes" id="UP000736335"/>
    </source>
</evidence>
<feature type="transmembrane region" description="Helical" evidence="2">
    <location>
        <begin position="219"/>
        <end position="237"/>
    </location>
</feature>
<keyword evidence="5" id="KW-1185">Reference proteome</keyword>
<dbReference type="OrthoDB" id="3302585at2759"/>
<feature type="domain" description="DUF6535" evidence="3">
    <location>
        <begin position="127"/>
        <end position="300"/>
    </location>
</feature>
<proteinExistence type="predicted"/>
<keyword evidence="2" id="KW-0472">Membrane</keyword>
<accession>A0A9P6L5S5</accession>
<feature type="transmembrane region" description="Helical" evidence="2">
    <location>
        <begin position="281"/>
        <end position="299"/>
    </location>
</feature>
<dbReference type="InterPro" id="IPR045338">
    <property type="entry name" value="DUF6535"/>
</dbReference>
<evidence type="ECO:0000259" key="3">
    <source>
        <dbReference type="Pfam" id="PF20153"/>
    </source>
</evidence>
<feature type="transmembrane region" description="Helical" evidence="2">
    <location>
        <begin position="342"/>
        <end position="364"/>
    </location>
</feature>
<feature type="transmembrane region" description="Helical" evidence="2">
    <location>
        <begin position="384"/>
        <end position="406"/>
    </location>
</feature>
<evidence type="ECO:0000256" key="2">
    <source>
        <dbReference type="SAM" id="Phobius"/>
    </source>
</evidence>
<keyword evidence="2" id="KW-1133">Transmembrane helix</keyword>
<name>A0A9P6L5S5_9AGAM</name>
<reference evidence="4" key="2">
    <citation type="submission" date="2020-11" db="EMBL/GenBank/DDBJ databases">
        <authorList>
            <consortium name="DOE Joint Genome Institute"/>
            <person name="Kuo A."/>
            <person name="Miyauchi S."/>
            <person name="Kiss E."/>
            <person name="Drula E."/>
            <person name="Kohler A."/>
            <person name="Sanchez-Garcia M."/>
            <person name="Andreopoulos B."/>
            <person name="Barry K.W."/>
            <person name="Bonito G."/>
            <person name="Buee M."/>
            <person name="Carver A."/>
            <person name="Chen C."/>
            <person name="Cichocki N."/>
            <person name="Clum A."/>
            <person name="Culley D."/>
            <person name="Crous P.W."/>
            <person name="Fauchery L."/>
            <person name="Girlanda M."/>
            <person name="Hayes R."/>
            <person name="Keri Z."/>
            <person name="Labutti K."/>
            <person name="Lipzen A."/>
            <person name="Lombard V."/>
            <person name="Magnuson J."/>
            <person name="Maillard F."/>
            <person name="Morin E."/>
            <person name="Murat C."/>
            <person name="Nolan M."/>
            <person name="Ohm R."/>
            <person name="Pangilinan J."/>
            <person name="Pereira M."/>
            <person name="Perotto S."/>
            <person name="Peter M."/>
            <person name="Riley R."/>
            <person name="Sitrit Y."/>
            <person name="Stielow B."/>
            <person name="Szollosi G."/>
            <person name="Zifcakova L."/>
            <person name="Stursova M."/>
            <person name="Spatafora J.W."/>
            <person name="Tedersoo L."/>
            <person name="Vaario L.-M."/>
            <person name="Yamada A."/>
            <person name="Yan M."/>
            <person name="Wang P."/>
            <person name="Xu J."/>
            <person name="Bruns T."/>
            <person name="Baldrian P."/>
            <person name="Vilgalys R."/>
            <person name="Henrissat B."/>
            <person name="Grigoriev I.V."/>
            <person name="Hibbett D."/>
            <person name="Nagy L.G."/>
            <person name="Martin F.M."/>
        </authorList>
    </citation>
    <scope>NUCLEOTIDE SEQUENCE</scope>
    <source>
        <strain evidence="4">UH-Tt-Lm1</strain>
    </source>
</reference>
<feature type="region of interest" description="Disordered" evidence="1">
    <location>
        <begin position="1"/>
        <end position="22"/>
    </location>
</feature>
<dbReference type="Pfam" id="PF20153">
    <property type="entry name" value="DUF6535"/>
    <property type="match status" value="1"/>
</dbReference>
<feature type="region of interest" description="Disordered" evidence="1">
    <location>
        <begin position="47"/>
        <end position="121"/>
    </location>
</feature>
<feature type="compositionally biased region" description="Basic and acidic residues" evidence="1">
    <location>
        <begin position="48"/>
        <end position="57"/>
    </location>
</feature>
<reference evidence="4" key="1">
    <citation type="journal article" date="2020" name="Nat. Commun.">
        <title>Large-scale genome sequencing of mycorrhizal fungi provides insights into the early evolution of symbiotic traits.</title>
        <authorList>
            <person name="Miyauchi S."/>
            <person name="Kiss E."/>
            <person name="Kuo A."/>
            <person name="Drula E."/>
            <person name="Kohler A."/>
            <person name="Sanchez-Garcia M."/>
            <person name="Morin E."/>
            <person name="Andreopoulos B."/>
            <person name="Barry K.W."/>
            <person name="Bonito G."/>
            <person name="Buee M."/>
            <person name="Carver A."/>
            <person name="Chen C."/>
            <person name="Cichocki N."/>
            <person name="Clum A."/>
            <person name="Culley D."/>
            <person name="Crous P.W."/>
            <person name="Fauchery L."/>
            <person name="Girlanda M."/>
            <person name="Hayes R.D."/>
            <person name="Keri Z."/>
            <person name="LaButti K."/>
            <person name="Lipzen A."/>
            <person name="Lombard V."/>
            <person name="Magnuson J."/>
            <person name="Maillard F."/>
            <person name="Murat C."/>
            <person name="Nolan M."/>
            <person name="Ohm R.A."/>
            <person name="Pangilinan J."/>
            <person name="Pereira M.F."/>
            <person name="Perotto S."/>
            <person name="Peter M."/>
            <person name="Pfister S."/>
            <person name="Riley R."/>
            <person name="Sitrit Y."/>
            <person name="Stielow J.B."/>
            <person name="Szollosi G."/>
            <person name="Zifcakova L."/>
            <person name="Stursova M."/>
            <person name="Spatafora J.W."/>
            <person name="Tedersoo L."/>
            <person name="Vaario L.M."/>
            <person name="Yamada A."/>
            <person name="Yan M."/>
            <person name="Wang P."/>
            <person name="Xu J."/>
            <person name="Bruns T."/>
            <person name="Baldrian P."/>
            <person name="Vilgalys R."/>
            <person name="Dunand C."/>
            <person name="Henrissat B."/>
            <person name="Grigoriev I.V."/>
            <person name="Hibbett D."/>
            <person name="Nagy L.G."/>
            <person name="Martin F.M."/>
        </authorList>
    </citation>
    <scope>NUCLEOTIDE SEQUENCE</scope>
    <source>
        <strain evidence="4">UH-Tt-Lm1</strain>
    </source>
</reference>
<dbReference type="EMBL" id="WIUZ02000010">
    <property type="protein sequence ID" value="KAF9783440.1"/>
    <property type="molecule type" value="Genomic_DNA"/>
</dbReference>
<organism evidence="4 5">
    <name type="scientific">Thelephora terrestris</name>
    <dbReference type="NCBI Taxonomy" id="56493"/>
    <lineage>
        <taxon>Eukaryota</taxon>
        <taxon>Fungi</taxon>
        <taxon>Dikarya</taxon>
        <taxon>Basidiomycota</taxon>
        <taxon>Agaricomycotina</taxon>
        <taxon>Agaricomycetes</taxon>
        <taxon>Thelephorales</taxon>
        <taxon>Thelephoraceae</taxon>
        <taxon>Thelephora</taxon>
    </lineage>
</organism>
<evidence type="ECO:0000256" key="1">
    <source>
        <dbReference type="SAM" id="MobiDB-lite"/>
    </source>
</evidence>
<comment type="caution">
    <text evidence="4">The sequence shown here is derived from an EMBL/GenBank/DDBJ whole genome shotgun (WGS) entry which is preliminary data.</text>
</comment>
<evidence type="ECO:0000313" key="4">
    <source>
        <dbReference type="EMBL" id="KAF9783440.1"/>
    </source>
</evidence>
<keyword evidence="2" id="KW-0812">Transmembrane</keyword>
<dbReference type="Proteomes" id="UP000736335">
    <property type="component" value="Unassembled WGS sequence"/>
</dbReference>